<keyword evidence="1" id="KW-0472">Membrane</keyword>
<gene>
    <name evidence="2" type="ORF">LCGC14_0103740</name>
</gene>
<dbReference type="EMBL" id="LAZR01000029">
    <property type="protein sequence ID" value="KKO02920.1"/>
    <property type="molecule type" value="Genomic_DNA"/>
</dbReference>
<organism evidence="2">
    <name type="scientific">marine sediment metagenome</name>
    <dbReference type="NCBI Taxonomy" id="412755"/>
    <lineage>
        <taxon>unclassified sequences</taxon>
        <taxon>metagenomes</taxon>
        <taxon>ecological metagenomes</taxon>
    </lineage>
</organism>
<feature type="transmembrane region" description="Helical" evidence="1">
    <location>
        <begin position="46"/>
        <end position="66"/>
    </location>
</feature>
<keyword evidence="1" id="KW-1133">Transmembrane helix</keyword>
<proteinExistence type="predicted"/>
<sequence length="424" mass="48504">MPMFKSSSQKIFDIIPPEKIEGKAFSGKKTRDRKYLQPRPRKSLKIFFLAFIFFLVLGGIFSYFTFQKAEITIWPKTQEVNFEERVIINSETEEVEFLTNTIPGDIFKKEQTIVQEFFSSGKGLREIKAEGIIRVYNVYSTSPQVLVATTRFISANGELFRSLERVTIPGGIYKGGKLEPGFLDIKIRADQPGEEYNIGPSTFSIPGFAGTVRYTAFYGKSFEPMERGFKGEVPEVTQKDLNKAENILREKLLTAVKISLENKVSEEIIILDEASTKDFSTPVFSAKVGDEKTSFVGEGGLSFTALTFKQSDLENFTKEYILSQISKDQKIHLESLRINYFFQGFNTRQGQMTLRLNSSAKIYFGISDDYLKKELAGRLLPEAKEFLTNDPRITKSDINLWPFWTRRVPQDTHKIEIKQEIDRS</sequence>
<evidence type="ECO:0000256" key="1">
    <source>
        <dbReference type="SAM" id="Phobius"/>
    </source>
</evidence>
<evidence type="ECO:0000313" key="2">
    <source>
        <dbReference type="EMBL" id="KKO02920.1"/>
    </source>
</evidence>
<protein>
    <recommendedName>
        <fullName evidence="3">Baseplate protein J-like domain-containing protein</fullName>
    </recommendedName>
</protein>
<evidence type="ECO:0008006" key="3">
    <source>
        <dbReference type="Google" id="ProtNLM"/>
    </source>
</evidence>
<keyword evidence="1" id="KW-0812">Transmembrane</keyword>
<dbReference type="AlphaFoldDB" id="A0A0F9VFV8"/>
<name>A0A0F9VFV8_9ZZZZ</name>
<accession>A0A0F9VFV8</accession>
<reference evidence="2" key="1">
    <citation type="journal article" date="2015" name="Nature">
        <title>Complex archaea that bridge the gap between prokaryotes and eukaryotes.</title>
        <authorList>
            <person name="Spang A."/>
            <person name="Saw J.H."/>
            <person name="Jorgensen S.L."/>
            <person name="Zaremba-Niedzwiedzka K."/>
            <person name="Martijn J."/>
            <person name="Lind A.E."/>
            <person name="van Eijk R."/>
            <person name="Schleper C."/>
            <person name="Guy L."/>
            <person name="Ettema T.J."/>
        </authorList>
    </citation>
    <scope>NUCLEOTIDE SEQUENCE</scope>
</reference>
<comment type="caution">
    <text evidence="2">The sequence shown here is derived from an EMBL/GenBank/DDBJ whole genome shotgun (WGS) entry which is preliminary data.</text>
</comment>